<dbReference type="PANTHER" id="PTHR45939">
    <property type="entry name" value="PEROXISOMAL MEMBRANE PROTEIN PMP34-RELATED"/>
    <property type="match status" value="1"/>
</dbReference>
<dbReference type="GO" id="GO:0051724">
    <property type="term" value="F:NAD transmembrane transporter activity"/>
    <property type="evidence" value="ECO:0007669"/>
    <property type="project" value="TreeGrafter"/>
</dbReference>
<keyword evidence="3 10" id="KW-0813">Transport</keyword>
<organism evidence="12 13">
    <name type="scientific">Effrenium voratum</name>
    <dbReference type="NCBI Taxonomy" id="2562239"/>
    <lineage>
        <taxon>Eukaryota</taxon>
        <taxon>Sar</taxon>
        <taxon>Alveolata</taxon>
        <taxon>Dinophyceae</taxon>
        <taxon>Suessiales</taxon>
        <taxon>Symbiodiniaceae</taxon>
        <taxon>Effrenium</taxon>
    </lineage>
</organism>
<dbReference type="GO" id="GO:0015230">
    <property type="term" value="F:FAD transmembrane transporter activity"/>
    <property type="evidence" value="ECO:0007669"/>
    <property type="project" value="TreeGrafter"/>
</dbReference>
<keyword evidence="8" id="KW-0576">Peroxisome</keyword>
<dbReference type="PROSITE" id="PS50920">
    <property type="entry name" value="SOLCAR"/>
    <property type="match status" value="2"/>
</dbReference>
<dbReference type="SUPFAM" id="SSF103506">
    <property type="entry name" value="Mitochondrial carrier"/>
    <property type="match status" value="1"/>
</dbReference>
<comment type="caution">
    <text evidence="12">The sequence shown here is derived from an EMBL/GenBank/DDBJ whole genome shotgun (WGS) entry which is preliminary data.</text>
</comment>
<dbReference type="Gene3D" id="1.50.40.10">
    <property type="entry name" value="Mitochondrial carrier domain"/>
    <property type="match status" value="1"/>
</dbReference>
<evidence type="ECO:0000313" key="13">
    <source>
        <dbReference type="Proteomes" id="UP001178507"/>
    </source>
</evidence>
<dbReference type="InterPro" id="IPR052217">
    <property type="entry name" value="Mito/Peroxisomal_Carrier"/>
</dbReference>
<evidence type="ECO:0000256" key="6">
    <source>
        <dbReference type="ARBA" id="ARBA00022989"/>
    </source>
</evidence>
<dbReference type="GO" id="GO:0005778">
    <property type="term" value="C:peroxisomal membrane"/>
    <property type="evidence" value="ECO:0007669"/>
    <property type="project" value="UniProtKB-SubCell"/>
</dbReference>
<dbReference type="EMBL" id="CAUJNA010003610">
    <property type="protein sequence ID" value="CAJ1405980.1"/>
    <property type="molecule type" value="Genomic_DNA"/>
</dbReference>
<protein>
    <recommendedName>
        <fullName evidence="14">Peroxisomal membrane protein PMP34</fullName>
    </recommendedName>
</protein>
<dbReference type="Proteomes" id="UP001178507">
    <property type="component" value="Unassembled WGS sequence"/>
</dbReference>
<feature type="repeat" description="Solcar" evidence="9">
    <location>
        <begin position="175"/>
        <end position="263"/>
    </location>
</feature>
<comment type="similarity">
    <text evidence="2 10">Belongs to the mitochondrial carrier (TC 2.A.29) family.</text>
</comment>
<keyword evidence="13" id="KW-1185">Reference proteome</keyword>
<evidence type="ECO:0000256" key="1">
    <source>
        <dbReference type="ARBA" id="ARBA00004585"/>
    </source>
</evidence>
<evidence type="ECO:0000256" key="8">
    <source>
        <dbReference type="ARBA" id="ARBA00023140"/>
    </source>
</evidence>
<gene>
    <name evidence="12" type="ORF">EVOR1521_LOCUS28054</name>
</gene>
<evidence type="ECO:0008006" key="14">
    <source>
        <dbReference type="Google" id="ProtNLM"/>
    </source>
</evidence>
<dbReference type="GO" id="GO:0005347">
    <property type="term" value="F:ATP transmembrane transporter activity"/>
    <property type="evidence" value="ECO:0007669"/>
    <property type="project" value="TreeGrafter"/>
</dbReference>
<dbReference type="GO" id="GO:0080122">
    <property type="term" value="F:AMP transmembrane transporter activity"/>
    <property type="evidence" value="ECO:0007669"/>
    <property type="project" value="TreeGrafter"/>
</dbReference>
<keyword evidence="5" id="KW-0677">Repeat</keyword>
<dbReference type="AlphaFoldDB" id="A0AA36NBA0"/>
<evidence type="ECO:0000256" key="11">
    <source>
        <dbReference type="SAM" id="Phobius"/>
    </source>
</evidence>
<evidence type="ECO:0000256" key="7">
    <source>
        <dbReference type="ARBA" id="ARBA00023136"/>
    </source>
</evidence>
<evidence type="ECO:0000313" key="12">
    <source>
        <dbReference type="EMBL" id="CAJ1405980.1"/>
    </source>
</evidence>
<dbReference type="Pfam" id="PF00153">
    <property type="entry name" value="Mito_carr"/>
    <property type="match status" value="2"/>
</dbReference>
<evidence type="ECO:0000256" key="9">
    <source>
        <dbReference type="PROSITE-ProRule" id="PRU00282"/>
    </source>
</evidence>
<accession>A0AA36NBA0</accession>
<sequence>MVSPVLSGLAGLVASIASVVLLYPLDQAGVLSQATGEHGGLLYFLLLDDAFRGLTSQLQATGFSYFVYFGAYTAFKGRLHAPWLPQSLADLLAAGLAGVLGVLLSNPLWVATTRLKIGKATGTGLWQELGYIMADEGAGALWNGVFSSLLLVANPAIQFVIYDMLKRNLFRLPQPKALEAFLAGALAKSCATFVTYPAQVIQTRQRVYRHVQGMDDMSLVDCLMDVVVAHGFLALYAGIEAKLLQTVLNSALMFMFYEKLLAVLASVHVQLVSAFRLRRLKRASSRTYAN</sequence>
<evidence type="ECO:0000256" key="4">
    <source>
        <dbReference type="ARBA" id="ARBA00022692"/>
    </source>
</evidence>
<evidence type="ECO:0000256" key="3">
    <source>
        <dbReference type="ARBA" id="ARBA00022448"/>
    </source>
</evidence>
<feature type="transmembrane region" description="Helical" evidence="11">
    <location>
        <begin position="259"/>
        <end position="277"/>
    </location>
</feature>
<keyword evidence="6 11" id="KW-1133">Transmembrane helix</keyword>
<dbReference type="GO" id="GO:0015217">
    <property type="term" value="F:ADP transmembrane transporter activity"/>
    <property type="evidence" value="ECO:0007669"/>
    <property type="project" value="TreeGrafter"/>
</dbReference>
<reference evidence="12" key="1">
    <citation type="submission" date="2023-08" db="EMBL/GenBank/DDBJ databases">
        <authorList>
            <person name="Chen Y."/>
            <person name="Shah S."/>
            <person name="Dougan E. K."/>
            <person name="Thang M."/>
            <person name="Chan C."/>
        </authorList>
    </citation>
    <scope>NUCLEOTIDE SEQUENCE</scope>
</reference>
<keyword evidence="4 9" id="KW-0812">Transmembrane</keyword>
<proteinExistence type="inferred from homology"/>
<feature type="transmembrane region" description="Helical" evidence="11">
    <location>
        <begin position="140"/>
        <end position="162"/>
    </location>
</feature>
<dbReference type="GO" id="GO:0015228">
    <property type="term" value="F:coenzyme A transmembrane transporter activity"/>
    <property type="evidence" value="ECO:0007669"/>
    <property type="project" value="TreeGrafter"/>
</dbReference>
<dbReference type="PANTHER" id="PTHR45939:SF5">
    <property type="entry name" value="PEROXISOMAL MEMBRANE PROTEIN PMP34"/>
    <property type="match status" value="1"/>
</dbReference>
<feature type="repeat" description="Solcar" evidence="9">
    <location>
        <begin position="85"/>
        <end position="168"/>
    </location>
</feature>
<name>A0AA36NBA0_9DINO</name>
<feature type="transmembrane region" description="Helical" evidence="11">
    <location>
        <begin position="87"/>
        <end position="109"/>
    </location>
</feature>
<dbReference type="InterPro" id="IPR018108">
    <property type="entry name" value="MCP_transmembrane"/>
</dbReference>
<evidence type="ECO:0000256" key="2">
    <source>
        <dbReference type="ARBA" id="ARBA00006375"/>
    </source>
</evidence>
<keyword evidence="7 9" id="KW-0472">Membrane</keyword>
<dbReference type="GO" id="GO:0044610">
    <property type="term" value="F:FMN transmembrane transporter activity"/>
    <property type="evidence" value="ECO:0007669"/>
    <property type="project" value="TreeGrafter"/>
</dbReference>
<evidence type="ECO:0000256" key="10">
    <source>
        <dbReference type="RuleBase" id="RU000488"/>
    </source>
</evidence>
<feature type="transmembrane region" description="Helical" evidence="11">
    <location>
        <begin position="219"/>
        <end position="239"/>
    </location>
</feature>
<dbReference type="InterPro" id="IPR023395">
    <property type="entry name" value="MCP_dom_sf"/>
</dbReference>
<comment type="subcellular location">
    <subcellularLocation>
        <location evidence="1">Peroxisome membrane</location>
        <topology evidence="1">Multi-pass membrane protein</topology>
    </subcellularLocation>
</comment>
<evidence type="ECO:0000256" key="5">
    <source>
        <dbReference type="ARBA" id="ARBA00022737"/>
    </source>
</evidence>